<keyword evidence="1" id="KW-0808">Transferase</keyword>
<accession>A0ACD5GZA8</accession>
<organism evidence="1 2">
    <name type="scientific">Desertifilum tharense IPPAS B-1220</name>
    <dbReference type="NCBI Taxonomy" id="1781255"/>
    <lineage>
        <taxon>Bacteria</taxon>
        <taxon>Bacillati</taxon>
        <taxon>Cyanobacteriota</taxon>
        <taxon>Cyanophyceae</taxon>
        <taxon>Desertifilales</taxon>
        <taxon>Desertifilaceae</taxon>
        <taxon>Desertifilum</taxon>
    </lineage>
</organism>
<keyword evidence="1" id="KW-0418">Kinase</keyword>
<keyword evidence="2" id="KW-1185">Reference proteome</keyword>
<name>A0ACD5GZA8_9CYAN</name>
<evidence type="ECO:0000313" key="1">
    <source>
        <dbReference type="EMBL" id="XPM66122.1"/>
    </source>
</evidence>
<sequence>MDRKGQIIGVASLALDITERKQAEQALQLANEALELRVVERTAELMQTLEQLQAEIHERQRLEVELRTSLSKEKELNELKSRFVSMVSHDFRTPLTTIQSSAELLEHYDSQWSEEKNAFTSTGCKPQSIA</sequence>
<dbReference type="Proteomes" id="UP000095472">
    <property type="component" value="Chromosome"/>
</dbReference>
<reference evidence="1 2" key="1">
    <citation type="journal article" date="2016" name="Genome Announc.">
        <title>Draft Genome Sequence of the Thermotolerant Cyanobacterium Desertifilum sp. IPPAS B-1220.</title>
        <authorList>
            <person name="Mironov K.S."/>
            <person name="Sinetova M.A."/>
            <person name="Bolatkhan K."/>
            <person name="Zayadan B.K."/>
            <person name="Ustinova V.V."/>
            <person name="Kupriyanova E.V."/>
            <person name="Skrypnik A.N."/>
            <person name="Gogoleva N.E."/>
            <person name="Gogolev Y.V."/>
            <person name="Los D.A."/>
        </authorList>
    </citation>
    <scope>NUCLEOTIDE SEQUENCE [LARGE SCALE GENOMIC DNA]</scope>
    <source>
        <strain evidence="1 2">IPPAS B-1220</strain>
    </source>
</reference>
<proteinExistence type="predicted"/>
<protein>
    <submittedName>
        <fullName evidence="1">Histidine kinase dimerization/phospho-acceptor domain-containing protein</fullName>
    </submittedName>
</protein>
<dbReference type="EMBL" id="CP182909">
    <property type="protein sequence ID" value="XPM66122.1"/>
    <property type="molecule type" value="Genomic_DNA"/>
</dbReference>
<gene>
    <name evidence="1" type="ORF">BH720_012195</name>
</gene>
<evidence type="ECO:0000313" key="2">
    <source>
        <dbReference type="Proteomes" id="UP000095472"/>
    </source>
</evidence>